<protein>
    <submittedName>
        <fullName evidence="1">Uncharacterized protein</fullName>
    </submittedName>
</protein>
<evidence type="ECO:0000313" key="2">
    <source>
        <dbReference type="Proteomes" id="UP001526143"/>
    </source>
</evidence>
<accession>A0ABT3AW26</accession>
<organism evidence="1 2">
    <name type="scientific">Plectonema radiosum NIES-515</name>
    <dbReference type="NCBI Taxonomy" id="2986073"/>
    <lineage>
        <taxon>Bacteria</taxon>
        <taxon>Bacillati</taxon>
        <taxon>Cyanobacteriota</taxon>
        <taxon>Cyanophyceae</taxon>
        <taxon>Oscillatoriophycideae</taxon>
        <taxon>Oscillatoriales</taxon>
        <taxon>Microcoleaceae</taxon>
        <taxon>Plectonema</taxon>
    </lineage>
</organism>
<comment type="caution">
    <text evidence="1">The sequence shown here is derived from an EMBL/GenBank/DDBJ whole genome shotgun (WGS) entry which is preliminary data.</text>
</comment>
<dbReference type="Proteomes" id="UP001526143">
    <property type="component" value="Unassembled WGS sequence"/>
</dbReference>
<dbReference type="PROSITE" id="PS51257">
    <property type="entry name" value="PROKAR_LIPOPROTEIN"/>
    <property type="match status" value="1"/>
</dbReference>
<reference evidence="1 2" key="1">
    <citation type="submission" date="2022-10" db="EMBL/GenBank/DDBJ databases">
        <title>Identification of biosynthetic pathway for the production of the potent trypsin inhibitor radiosumin.</title>
        <authorList>
            <person name="Fewer D.P."/>
            <person name="Delbaje E."/>
            <person name="Ouyang X."/>
            <person name="Agostino P.D."/>
            <person name="Wahlsten M."/>
            <person name="Jokela J."/>
            <person name="Permi P."/>
            <person name="Haapaniemi E."/>
            <person name="Koistinen H."/>
        </authorList>
    </citation>
    <scope>NUCLEOTIDE SEQUENCE [LARGE SCALE GENOMIC DNA]</scope>
    <source>
        <strain evidence="1 2">NIES-515</strain>
    </source>
</reference>
<sequence length="66" mass="7098">MISGKKIAIAQIILLPNWQTTTSVAIACVAFWHTSVPNPPLQDVFLAPPQSTSLVNSPKAISIFSH</sequence>
<dbReference type="RefSeq" id="WP_263744825.1">
    <property type="nucleotide sequence ID" value="NZ_JAOWRF010000107.1"/>
</dbReference>
<evidence type="ECO:0000313" key="1">
    <source>
        <dbReference type="EMBL" id="MCV3213316.1"/>
    </source>
</evidence>
<proteinExistence type="predicted"/>
<keyword evidence="2" id="KW-1185">Reference proteome</keyword>
<gene>
    <name evidence="1" type="ORF">OGM63_07225</name>
</gene>
<dbReference type="EMBL" id="JAOWRF010000107">
    <property type="protein sequence ID" value="MCV3213316.1"/>
    <property type="molecule type" value="Genomic_DNA"/>
</dbReference>
<name>A0ABT3AW26_9CYAN</name>